<dbReference type="Gene3D" id="3.30.1050.10">
    <property type="entry name" value="SCP2 sterol-binding domain"/>
    <property type="match status" value="2"/>
</dbReference>
<organism evidence="3 4">
    <name type="scientific">Nocardioides aestuarii</name>
    <dbReference type="NCBI Taxonomy" id="252231"/>
    <lineage>
        <taxon>Bacteria</taxon>
        <taxon>Bacillati</taxon>
        <taxon>Actinomycetota</taxon>
        <taxon>Actinomycetes</taxon>
        <taxon>Propionibacteriales</taxon>
        <taxon>Nocardioidaceae</taxon>
        <taxon>Nocardioides</taxon>
    </lineage>
</organism>
<proteinExistence type="predicted"/>
<sequence length="259" mass="27416">MTTATPALADVLADLPRRALPSRLAAVAGTVRYETPGDALALRFDAGRIAAHPAGADVDVVVRGRPEVLAAVVAGERNAGLEYLRGTLDIEGDTDLALAMGGLFEVPGRPGVAVDPRRLEPVEVATAVGEVDGRHLEKVMRSGFRAVVLGEIFDRLPDFVNPTRAAKVDLTVGFRLTGHPDGELERRVVVVRHGAATVTDGDHDGPRDATVTCEGHDFLRLATGHLSPVFGVLRGRLKVKGDQAKALQLTSVLDIPRAD</sequence>
<dbReference type="InterPro" id="IPR003033">
    <property type="entry name" value="SCP2_sterol-bd_dom"/>
</dbReference>
<feature type="domain" description="Alkyl sulfatase C-terminal" evidence="2">
    <location>
        <begin position="145"/>
        <end position="257"/>
    </location>
</feature>
<reference evidence="4" key="1">
    <citation type="journal article" date="2019" name="Int. J. Syst. Evol. Microbiol.">
        <title>The Global Catalogue of Microorganisms (GCM) 10K type strain sequencing project: providing services to taxonomists for standard genome sequencing and annotation.</title>
        <authorList>
            <consortium name="The Broad Institute Genomics Platform"/>
            <consortium name="The Broad Institute Genome Sequencing Center for Infectious Disease"/>
            <person name="Wu L."/>
            <person name="Ma J."/>
        </authorList>
    </citation>
    <scope>NUCLEOTIDE SEQUENCE [LARGE SCALE GENOMIC DNA]</scope>
    <source>
        <strain evidence="4">CGMCC 1.12477</strain>
    </source>
</reference>
<dbReference type="Pfam" id="PF02036">
    <property type="entry name" value="SCP2"/>
    <property type="match status" value="1"/>
</dbReference>
<dbReference type="Proteomes" id="UP001597351">
    <property type="component" value="Unassembled WGS sequence"/>
</dbReference>
<dbReference type="RefSeq" id="WP_343921506.1">
    <property type="nucleotide sequence ID" value="NZ_BAAAJT010000003.1"/>
</dbReference>
<evidence type="ECO:0000259" key="2">
    <source>
        <dbReference type="Pfam" id="PF14864"/>
    </source>
</evidence>
<dbReference type="Pfam" id="PF14864">
    <property type="entry name" value="Alkyl_sulf_C"/>
    <property type="match status" value="1"/>
</dbReference>
<keyword evidence="4" id="KW-1185">Reference proteome</keyword>
<feature type="domain" description="SCP2" evidence="1">
    <location>
        <begin position="19"/>
        <end position="105"/>
    </location>
</feature>
<evidence type="ECO:0000259" key="1">
    <source>
        <dbReference type="Pfam" id="PF02036"/>
    </source>
</evidence>
<dbReference type="SUPFAM" id="SSF55718">
    <property type="entry name" value="SCP-like"/>
    <property type="match status" value="2"/>
</dbReference>
<protein>
    <submittedName>
        <fullName evidence="3">SCP2 sterol-binding domain-containing protein</fullName>
    </submittedName>
</protein>
<name>A0ABW4TQK2_9ACTN</name>
<dbReference type="PANTHER" id="PTHR10094">
    <property type="entry name" value="STEROL CARRIER PROTEIN 2 SCP-2 FAMILY PROTEIN"/>
    <property type="match status" value="1"/>
</dbReference>
<gene>
    <name evidence="3" type="ORF">ACFSDE_18955</name>
</gene>
<dbReference type="InterPro" id="IPR036527">
    <property type="entry name" value="SCP2_sterol-bd_dom_sf"/>
</dbReference>
<evidence type="ECO:0000313" key="4">
    <source>
        <dbReference type="Proteomes" id="UP001597351"/>
    </source>
</evidence>
<evidence type="ECO:0000313" key="3">
    <source>
        <dbReference type="EMBL" id="MFD1948890.1"/>
    </source>
</evidence>
<comment type="caution">
    <text evidence="3">The sequence shown here is derived from an EMBL/GenBank/DDBJ whole genome shotgun (WGS) entry which is preliminary data.</text>
</comment>
<dbReference type="EMBL" id="JBHUGD010000004">
    <property type="protein sequence ID" value="MFD1948890.1"/>
    <property type="molecule type" value="Genomic_DNA"/>
</dbReference>
<accession>A0ABW4TQK2</accession>
<dbReference type="PANTHER" id="PTHR10094:SF25">
    <property type="entry name" value="SCP2 STEROL-BINDING DOMAIN-CONTAINING PROTEIN 1"/>
    <property type="match status" value="1"/>
</dbReference>
<dbReference type="InterPro" id="IPR029229">
    <property type="entry name" value="Alkyl_sulf_C"/>
</dbReference>